<dbReference type="PANTHER" id="PTHR16631">
    <property type="entry name" value="GLUCAN 1,3-BETA-GLUCOSIDASE"/>
    <property type="match status" value="1"/>
</dbReference>
<dbReference type="GO" id="GO:0009986">
    <property type="term" value="C:cell surface"/>
    <property type="evidence" value="ECO:0007669"/>
    <property type="project" value="TreeGrafter"/>
</dbReference>
<keyword evidence="17" id="KW-0961">Cell wall biogenesis/degradation</keyword>
<evidence type="ECO:0000256" key="2">
    <source>
        <dbReference type="ARBA" id="ARBA00004191"/>
    </source>
</evidence>
<evidence type="ECO:0000256" key="15">
    <source>
        <dbReference type="ARBA" id="ARBA00023277"/>
    </source>
</evidence>
<evidence type="ECO:0000256" key="22">
    <source>
        <dbReference type="RuleBase" id="RU004335"/>
    </source>
</evidence>
<evidence type="ECO:0000256" key="9">
    <source>
        <dbReference type="ARBA" id="ARBA00022525"/>
    </source>
</evidence>
<dbReference type="Pfam" id="PF00332">
    <property type="entry name" value="Glyco_hydro_17"/>
    <property type="match status" value="1"/>
</dbReference>
<evidence type="ECO:0000256" key="7">
    <source>
        <dbReference type="ARBA" id="ARBA00022475"/>
    </source>
</evidence>
<name>A0A4S2MPU8_9PEZI</name>
<keyword evidence="15" id="KW-0119">Carbohydrate metabolism</keyword>
<keyword evidence="12 23" id="KW-0378">Hydrolase</keyword>
<evidence type="ECO:0000256" key="12">
    <source>
        <dbReference type="ARBA" id="ARBA00022801"/>
    </source>
</evidence>
<dbReference type="GO" id="GO:0005886">
    <property type="term" value="C:plasma membrane"/>
    <property type="evidence" value="ECO:0007669"/>
    <property type="project" value="UniProtKB-SubCell"/>
</dbReference>
<dbReference type="SUPFAM" id="SSF51445">
    <property type="entry name" value="(Trans)glycosidases"/>
    <property type="match status" value="1"/>
</dbReference>
<evidence type="ECO:0000256" key="6">
    <source>
        <dbReference type="ARBA" id="ARBA00019762"/>
    </source>
</evidence>
<proteinExistence type="inferred from homology"/>
<evidence type="ECO:0000256" key="8">
    <source>
        <dbReference type="ARBA" id="ARBA00022512"/>
    </source>
</evidence>
<keyword evidence="10" id="KW-0336">GPI-anchor</keyword>
<evidence type="ECO:0000256" key="19">
    <source>
        <dbReference type="ARBA" id="ARBA00025152"/>
    </source>
</evidence>
<keyword evidence="24" id="KW-1185">Reference proteome</keyword>
<evidence type="ECO:0000256" key="16">
    <source>
        <dbReference type="ARBA" id="ARBA00023288"/>
    </source>
</evidence>
<evidence type="ECO:0000256" key="20">
    <source>
        <dbReference type="ARBA" id="ARBA00032134"/>
    </source>
</evidence>
<sequence>SNGQCKDAADWAKEFNDIKTWAAQNPNVPEAQFNAVKLFSTSDCDALMTAVPEAIKAGIKIWVGVWNSPDKYGLEKQQLERAIQNWGTDWIAGINVGSESLYRKDTEPWRLAEQIWADVKGMVQIAYGASHIAIGTADTWTSWENGNDNSAVFEACDVIIMNGFPYWEDASVNDGLQKFQEAIEKSRTNAGHDKLFVIGETGWPTAGPDRGPAVASVDNLKTYWKSVGCWLLQQKNIPWFWFSGYDEPARESEVERNFGITSFNGTPKVSFNMKEVCGL</sequence>
<comment type="subcellular location">
    <subcellularLocation>
        <location evidence="3">Cell membrane</location>
        <topology evidence="3">Lipid-anchor</topology>
        <topology evidence="3">GPI-anchor</topology>
    </subcellularLocation>
    <subcellularLocation>
        <location evidence="2">Secreted</location>
        <location evidence="2">Cell wall</location>
    </subcellularLocation>
</comment>
<dbReference type="AlphaFoldDB" id="A0A4S2MPU8"/>
<evidence type="ECO:0000256" key="10">
    <source>
        <dbReference type="ARBA" id="ARBA00022622"/>
    </source>
</evidence>
<organism evidence="23 24">
    <name type="scientific">Ascodesmis nigricans</name>
    <dbReference type="NCBI Taxonomy" id="341454"/>
    <lineage>
        <taxon>Eukaryota</taxon>
        <taxon>Fungi</taxon>
        <taxon>Dikarya</taxon>
        <taxon>Ascomycota</taxon>
        <taxon>Pezizomycotina</taxon>
        <taxon>Pezizomycetes</taxon>
        <taxon>Pezizales</taxon>
        <taxon>Ascodesmidaceae</taxon>
        <taxon>Ascodesmis</taxon>
    </lineage>
</organism>
<evidence type="ECO:0000256" key="18">
    <source>
        <dbReference type="ARBA" id="ARBA00023326"/>
    </source>
</evidence>
<keyword evidence="9" id="KW-0964">Secreted</keyword>
<dbReference type="GO" id="GO:0000272">
    <property type="term" value="P:polysaccharide catabolic process"/>
    <property type="evidence" value="ECO:0007669"/>
    <property type="project" value="UniProtKB-KW"/>
</dbReference>
<keyword evidence="8" id="KW-0134">Cell wall</keyword>
<evidence type="ECO:0000256" key="3">
    <source>
        <dbReference type="ARBA" id="ARBA00004609"/>
    </source>
</evidence>
<evidence type="ECO:0000256" key="13">
    <source>
        <dbReference type="ARBA" id="ARBA00023136"/>
    </source>
</evidence>
<dbReference type="EC" id="3.2.1.39" evidence="5"/>
<reference evidence="23 24" key="1">
    <citation type="submission" date="2019-04" db="EMBL/GenBank/DDBJ databases">
        <title>Comparative genomics and transcriptomics to analyze fruiting body development in filamentous ascomycetes.</title>
        <authorList>
            <consortium name="DOE Joint Genome Institute"/>
            <person name="Lutkenhaus R."/>
            <person name="Traeger S."/>
            <person name="Breuer J."/>
            <person name="Kuo A."/>
            <person name="Lipzen A."/>
            <person name="Pangilinan J."/>
            <person name="Dilworth D."/>
            <person name="Sandor L."/>
            <person name="Poggeler S."/>
            <person name="Barry K."/>
            <person name="Grigoriev I.V."/>
            <person name="Nowrousian M."/>
        </authorList>
    </citation>
    <scope>NUCLEOTIDE SEQUENCE [LARGE SCALE GENOMIC DNA]</scope>
    <source>
        <strain evidence="23 24">CBS 389.68</strain>
    </source>
</reference>
<evidence type="ECO:0000313" key="23">
    <source>
        <dbReference type="EMBL" id="TGZ79226.1"/>
    </source>
</evidence>
<evidence type="ECO:0000256" key="5">
    <source>
        <dbReference type="ARBA" id="ARBA00012780"/>
    </source>
</evidence>
<evidence type="ECO:0000256" key="14">
    <source>
        <dbReference type="ARBA" id="ARBA00023180"/>
    </source>
</evidence>
<feature type="non-terminal residue" evidence="23">
    <location>
        <position position="1"/>
    </location>
</feature>
<dbReference type="InParanoid" id="A0A4S2MPU8"/>
<comment type="function">
    <text evidence="19">Glucanases play a role in cell expansion during growth, in cell-cell fusion during mating, and in spore release during sporulation. This enzyme may be involved in beta-glucan degradation and also function biosynthetically as a transglycosylase.</text>
</comment>
<keyword evidence="7" id="KW-1003">Cell membrane</keyword>
<keyword evidence="16" id="KW-0449">Lipoprotein</keyword>
<keyword evidence="11" id="KW-0732">Signal</keyword>
<dbReference type="OrthoDB" id="77201at2759"/>
<dbReference type="InterPro" id="IPR050732">
    <property type="entry name" value="Beta-glucan_modifiers"/>
</dbReference>
<dbReference type="STRING" id="341454.A0A4S2MPU8"/>
<dbReference type="GO" id="GO:0005576">
    <property type="term" value="C:extracellular region"/>
    <property type="evidence" value="ECO:0007669"/>
    <property type="project" value="TreeGrafter"/>
</dbReference>
<evidence type="ECO:0000256" key="11">
    <source>
        <dbReference type="ARBA" id="ARBA00022729"/>
    </source>
</evidence>
<keyword evidence="18" id="KW-0624">Polysaccharide degradation</keyword>
<comment type="catalytic activity">
    <reaction evidence="1">
        <text>Hydrolysis of (1-&gt;3)-beta-D-glucosidic linkages in (1-&gt;3)-beta-D-glucans.</text>
        <dbReference type="EC" id="3.2.1.39"/>
    </reaction>
</comment>
<comment type="similarity">
    <text evidence="4 22">Belongs to the glycosyl hydrolase 17 family.</text>
</comment>
<evidence type="ECO:0000313" key="24">
    <source>
        <dbReference type="Proteomes" id="UP000298138"/>
    </source>
</evidence>
<dbReference type="GO" id="GO:0071555">
    <property type="term" value="P:cell wall organization"/>
    <property type="evidence" value="ECO:0007669"/>
    <property type="project" value="UniProtKB-KW"/>
</dbReference>
<evidence type="ECO:0000256" key="1">
    <source>
        <dbReference type="ARBA" id="ARBA00000382"/>
    </source>
</evidence>
<dbReference type="EMBL" id="ML220133">
    <property type="protein sequence ID" value="TGZ79226.1"/>
    <property type="molecule type" value="Genomic_DNA"/>
</dbReference>
<dbReference type="Gene3D" id="3.20.20.80">
    <property type="entry name" value="Glycosidases"/>
    <property type="match status" value="1"/>
</dbReference>
<evidence type="ECO:0000256" key="17">
    <source>
        <dbReference type="ARBA" id="ARBA00023316"/>
    </source>
</evidence>
<protein>
    <recommendedName>
        <fullName evidence="6">Probable glucan endo-1,3-beta-glucosidase eglC</fullName>
        <ecNumber evidence="5">3.2.1.39</ecNumber>
    </recommendedName>
    <alternativeName>
        <fullName evidence="20">Endo-1,3-beta-glucanase eglC</fullName>
    </alternativeName>
    <alternativeName>
        <fullName evidence="21">Laminarinase eglC</fullName>
    </alternativeName>
</protein>
<dbReference type="PANTHER" id="PTHR16631:SF13">
    <property type="entry name" value="GLUCAN ENDO-1,3-BETA-GLUCOSIDASE EGLC-RELATED"/>
    <property type="match status" value="1"/>
</dbReference>
<dbReference type="Proteomes" id="UP000298138">
    <property type="component" value="Unassembled WGS sequence"/>
</dbReference>
<gene>
    <name evidence="23" type="ORF">EX30DRAFT_309151</name>
</gene>
<dbReference type="GO" id="GO:0042973">
    <property type="term" value="F:glucan endo-1,3-beta-D-glucosidase activity"/>
    <property type="evidence" value="ECO:0007669"/>
    <property type="project" value="UniProtKB-EC"/>
</dbReference>
<accession>A0A4S2MPU8</accession>
<dbReference type="GO" id="GO:0009277">
    <property type="term" value="C:fungal-type cell wall"/>
    <property type="evidence" value="ECO:0007669"/>
    <property type="project" value="TreeGrafter"/>
</dbReference>
<keyword evidence="13" id="KW-0472">Membrane</keyword>
<dbReference type="InterPro" id="IPR017853">
    <property type="entry name" value="GH"/>
</dbReference>
<evidence type="ECO:0000256" key="21">
    <source>
        <dbReference type="ARBA" id="ARBA00032906"/>
    </source>
</evidence>
<dbReference type="InterPro" id="IPR000490">
    <property type="entry name" value="Glyco_hydro_17"/>
</dbReference>
<dbReference type="GO" id="GO:0098552">
    <property type="term" value="C:side of membrane"/>
    <property type="evidence" value="ECO:0007669"/>
    <property type="project" value="UniProtKB-KW"/>
</dbReference>
<evidence type="ECO:0000256" key="4">
    <source>
        <dbReference type="ARBA" id="ARBA00008773"/>
    </source>
</evidence>
<keyword evidence="14" id="KW-0325">Glycoprotein</keyword>